<dbReference type="Proteomes" id="UP001250698">
    <property type="component" value="Unassembled WGS sequence"/>
</dbReference>
<accession>A0ABU3TKV8</accession>
<reference evidence="1 2" key="1">
    <citation type="submission" date="2023-10" db="EMBL/GenBank/DDBJ databases">
        <title>Hymenobacter endophyticus sp. nov., an isolate from the leaf tissues of wheat.</title>
        <authorList>
            <person name="Dai Y."/>
        </authorList>
    </citation>
    <scope>NUCLEOTIDE SEQUENCE [LARGE SCALE GENOMIC DNA]</scope>
    <source>
        <strain evidence="1 2">ZK17L-C2</strain>
    </source>
</reference>
<sequence length="106" mass="11668">MSKAARTIVLDGVAFRLRSIWYELEPTAPAPQPGELLASVIGKGTRVGTVYHIVSCRRIKSLRYCRYQLGLVAAPELASVATIGPGGISVRDVKAHPLYWLPRRRP</sequence>
<evidence type="ECO:0000313" key="1">
    <source>
        <dbReference type="EMBL" id="MDU0372003.1"/>
    </source>
</evidence>
<keyword evidence="2" id="KW-1185">Reference proteome</keyword>
<organism evidence="1 2">
    <name type="scientific">Hymenobacter endophyticus</name>
    <dbReference type="NCBI Taxonomy" id="3076335"/>
    <lineage>
        <taxon>Bacteria</taxon>
        <taxon>Pseudomonadati</taxon>
        <taxon>Bacteroidota</taxon>
        <taxon>Cytophagia</taxon>
        <taxon>Cytophagales</taxon>
        <taxon>Hymenobacteraceae</taxon>
        <taxon>Hymenobacter</taxon>
    </lineage>
</organism>
<gene>
    <name evidence="1" type="ORF">ROI90_16480</name>
</gene>
<name>A0ABU3TKV8_9BACT</name>
<dbReference type="EMBL" id="JAWDJT010000012">
    <property type="protein sequence ID" value="MDU0372003.1"/>
    <property type="molecule type" value="Genomic_DNA"/>
</dbReference>
<proteinExistence type="predicted"/>
<dbReference type="RefSeq" id="WP_315999461.1">
    <property type="nucleotide sequence ID" value="NZ_JAWDJT010000012.1"/>
</dbReference>
<protein>
    <submittedName>
        <fullName evidence="1">Uncharacterized protein</fullName>
    </submittedName>
</protein>
<evidence type="ECO:0000313" key="2">
    <source>
        <dbReference type="Proteomes" id="UP001250698"/>
    </source>
</evidence>
<comment type="caution">
    <text evidence="1">The sequence shown here is derived from an EMBL/GenBank/DDBJ whole genome shotgun (WGS) entry which is preliminary data.</text>
</comment>